<sequence length="308" mass="35565">MKKFLNFYSTKVKLKIIVFSSVFAFYFLLSFLMVSPGVGLESLRFINSIHDQISQVMPKGVYVIDGKDPSFNTVLESVVKKSYSADAISTLNSYETVNYEQRRNEYEKFSNDWFESKWSSYREQQKDIDLFDLGNDLVEFDKAVSTEFLSYGYVHAGIQWMFQPGGLSDIFSSERKEDLLRNQTIIDQYLYESKIKSSDPGIDGINVYDSPGTLLINNKVWYLNKQIENIKYGFNVFGHNIFKDKTLNESKMPKTKVSADELYLPHFTDTLDTLRAGVVFFFILLIVVIPGYTFTITMLIINKKKGNK</sequence>
<keyword evidence="3" id="KW-1185">Reference proteome</keyword>
<proteinExistence type="predicted"/>
<dbReference type="STRING" id="216942.SLITO_v1c05380"/>
<keyword evidence="1" id="KW-1133">Transmembrane helix</keyword>
<name>A0A0K1W253_9MOLU</name>
<dbReference type="KEGG" id="sll:SLITO_v1c05380"/>
<accession>A0A0K1W253</accession>
<dbReference type="Proteomes" id="UP000067476">
    <property type="component" value="Chromosome"/>
</dbReference>
<dbReference type="PATRIC" id="fig|216942.3.peg.541"/>
<gene>
    <name evidence="2" type="ORF">SLITO_v1c05380</name>
</gene>
<dbReference type="AlphaFoldDB" id="A0A0K1W253"/>
<evidence type="ECO:0000313" key="3">
    <source>
        <dbReference type="Proteomes" id="UP000067476"/>
    </source>
</evidence>
<protein>
    <submittedName>
        <fullName evidence="2">Uncharacterized protein</fullName>
    </submittedName>
</protein>
<evidence type="ECO:0000256" key="1">
    <source>
        <dbReference type="SAM" id="Phobius"/>
    </source>
</evidence>
<dbReference type="EMBL" id="CP012357">
    <property type="protein sequence ID" value="AKX34182.1"/>
    <property type="molecule type" value="Genomic_DNA"/>
</dbReference>
<reference evidence="2 3" key="1">
    <citation type="journal article" date="2015" name="Genome Announc.">
        <title>Complete Genome Sequence of Spiroplasma litorale TN-1T (DSM 21781), a Bacterium Isolated from a Green-Eyed Horsefly (Tabanus nigrovittatus).</title>
        <authorList>
            <person name="Lo W.S."/>
            <person name="Lai Y.C."/>
            <person name="Lien Y.W."/>
            <person name="Wang T.H."/>
            <person name="Kuo C.H."/>
        </authorList>
    </citation>
    <scope>NUCLEOTIDE SEQUENCE [LARGE SCALE GENOMIC DNA]</scope>
    <source>
        <strain evidence="2 3">TN-1</strain>
    </source>
</reference>
<organism evidence="2 3">
    <name type="scientific">Spiroplasma litorale</name>
    <dbReference type="NCBI Taxonomy" id="216942"/>
    <lineage>
        <taxon>Bacteria</taxon>
        <taxon>Bacillati</taxon>
        <taxon>Mycoplasmatota</taxon>
        <taxon>Mollicutes</taxon>
        <taxon>Entomoplasmatales</taxon>
        <taxon>Spiroplasmataceae</taxon>
        <taxon>Spiroplasma</taxon>
    </lineage>
</organism>
<keyword evidence="1" id="KW-0472">Membrane</keyword>
<feature type="transmembrane region" description="Helical" evidence="1">
    <location>
        <begin position="12"/>
        <end position="34"/>
    </location>
</feature>
<feature type="transmembrane region" description="Helical" evidence="1">
    <location>
        <begin position="278"/>
        <end position="301"/>
    </location>
</feature>
<dbReference type="OrthoDB" id="390308at2"/>
<dbReference type="RefSeq" id="WP_075058278.1">
    <property type="nucleotide sequence ID" value="NZ_CP012357.1"/>
</dbReference>
<keyword evidence="1" id="KW-0812">Transmembrane</keyword>
<evidence type="ECO:0000313" key="2">
    <source>
        <dbReference type="EMBL" id="AKX34182.1"/>
    </source>
</evidence>